<feature type="binding site" evidence="16">
    <location>
        <position position="121"/>
    </location>
    <ligand>
        <name>substrate</name>
    </ligand>
</feature>
<comment type="similarity">
    <text evidence="5 16">Belongs to the isocitrate and isopropylmalate dehydrogenases family. LeuB type 1 subfamily.</text>
</comment>
<evidence type="ECO:0000256" key="16">
    <source>
        <dbReference type="HAMAP-Rule" id="MF_01033"/>
    </source>
</evidence>
<evidence type="ECO:0000256" key="4">
    <source>
        <dbReference type="ARBA" id="ARBA00004762"/>
    </source>
</evidence>
<evidence type="ECO:0000256" key="9">
    <source>
        <dbReference type="ARBA" id="ARBA00022605"/>
    </source>
</evidence>
<evidence type="ECO:0000256" key="14">
    <source>
        <dbReference type="ARBA" id="ARBA00023304"/>
    </source>
</evidence>
<evidence type="ECO:0000259" key="18">
    <source>
        <dbReference type="SMART" id="SM01329"/>
    </source>
</evidence>
<dbReference type="SUPFAM" id="SSF53659">
    <property type="entry name" value="Isocitrate/Isopropylmalate dehydrogenase-like"/>
    <property type="match status" value="1"/>
</dbReference>
<keyword evidence="14 16" id="KW-0100">Branched-chain amino acid biosynthesis</keyword>
<reference evidence="19 20" key="1">
    <citation type="submission" date="2018-07" db="EMBL/GenBank/DDBJ databases">
        <title>Genomic Encyclopedia of Type Strains, Phase III (KMG-III): the genomes of soil and plant-associated and newly described type strains.</title>
        <authorList>
            <person name="Whitman W."/>
        </authorList>
    </citation>
    <scope>NUCLEOTIDE SEQUENCE [LARGE SCALE GENOMIC DNA]</scope>
    <source>
        <strain evidence="19 20">CECT 7287</strain>
    </source>
</reference>
<feature type="binding site" evidence="16">
    <location>
        <position position="237"/>
    </location>
    <ligand>
        <name>substrate</name>
    </ligand>
</feature>
<evidence type="ECO:0000256" key="5">
    <source>
        <dbReference type="ARBA" id="ARBA00008319"/>
    </source>
</evidence>
<dbReference type="GO" id="GO:0003862">
    <property type="term" value="F:3-isopropylmalate dehydrogenase activity"/>
    <property type="evidence" value="ECO:0007669"/>
    <property type="project" value="UniProtKB-UniRule"/>
</dbReference>
<feature type="binding site" evidence="16">
    <location>
        <begin position="91"/>
        <end position="104"/>
    </location>
    <ligand>
        <name>NAD(+)</name>
        <dbReference type="ChEBI" id="CHEBI:57540"/>
    </ligand>
</feature>
<evidence type="ECO:0000313" key="19">
    <source>
        <dbReference type="EMBL" id="RED66415.1"/>
    </source>
</evidence>
<keyword evidence="8 16" id="KW-0963">Cytoplasm</keyword>
<feature type="binding site" evidence="16">
    <location>
        <position position="261"/>
    </location>
    <ligand>
        <name>Mg(2+)</name>
        <dbReference type="ChEBI" id="CHEBI:18420"/>
    </ligand>
</feature>
<dbReference type="GO" id="GO:0009098">
    <property type="term" value="P:L-leucine biosynthetic process"/>
    <property type="evidence" value="ECO:0007669"/>
    <property type="project" value="UniProtKB-UniRule"/>
</dbReference>
<feature type="binding site" evidence="16">
    <location>
        <position position="265"/>
    </location>
    <ligand>
        <name>Mg(2+)</name>
        <dbReference type="ChEBI" id="CHEBI:18420"/>
    </ligand>
</feature>
<comment type="function">
    <text evidence="15 16 17">Catalyzes the oxidation of 3-carboxy-2-hydroxy-4-methylpentanoate (3-isopropylmalate) to 3-carboxy-4-methyl-2-oxopentanoate. The product decarboxylates to 4-methyl-2 oxopentanoate.</text>
</comment>
<comment type="cofactor">
    <cofactor evidence="2">
        <name>Mn(2+)</name>
        <dbReference type="ChEBI" id="CHEBI:29035"/>
    </cofactor>
</comment>
<feature type="binding site" evidence="16">
    <location>
        <position position="237"/>
    </location>
    <ligand>
        <name>Mg(2+)</name>
        <dbReference type="ChEBI" id="CHEBI:18420"/>
    </ligand>
</feature>
<dbReference type="GO" id="GO:0005829">
    <property type="term" value="C:cytosol"/>
    <property type="evidence" value="ECO:0007669"/>
    <property type="project" value="TreeGrafter"/>
</dbReference>
<dbReference type="InterPro" id="IPR019818">
    <property type="entry name" value="IsoCit/isopropylmalate_DH_CS"/>
</dbReference>
<evidence type="ECO:0000256" key="7">
    <source>
        <dbReference type="ARBA" id="ARBA00022430"/>
    </source>
</evidence>
<keyword evidence="12 16" id="KW-0560">Oxidoreductase</keyword>
<comment type="catalytic activity">
    <reaction evidence="1 16 17">
        <text>(2R,3S)-3-isopropylmalate + NAD(+) = 4-methyl-2-oxopentanoate + CO2 + NADH</text>
        <dbReference type="Rhea" id="RHEA:32271"/>
        <dbReference type="ChEBI" id="CHEBI:16526"/>
        <dbReference type="ChEBI" id="CHEBI:17865"/>
        <dbReference type="ChEBI" id="CHEBI:35121"/>
        <dbReference type="ChEBI" id="CHEBI:57540"/>
        <dbReference type="ChEBI" id="CHEBI:57945"/>
        <dbReference type="EC" id="1.1.1.85"/>
    </reaction>
</comment>
<sequence>MDNYNIQVEWIRTMSEVKKIAVIAGDGIGPEVVAEAIKVMKKTEELFGYKFEFQHGLFGGIAIDEKGTPLPQETLEICQSSDAVLLGAVGGPKWDNNSKELRPETGLLGIRKALGLFSNIRPAVVFDCLKDASTLKPEVLDGTDLIVVRELTGGIYFGEKFRREGAQGEEAVDTCVYNVTEIERIVRQAFEVAQKRSKRLASVDKANVLETSRLWRETVNRIAPEYPDVEVEHVLVDNCAMQLLRRPSSFDVIVTENMFGDILSDEAAMLTGSIGMLSSASLGEGSFGLYEPVHGSAPDIAGQGIANPIATILSVALMFRLTFGYEDAANAIETAVKNVLNAGHRTGDIATDKSQAIGTTAMGDLIVAELAK</sequence>
<dbReference type="UniPathway" id="UPA00048">
    <property type="reaction ID" value="UER00072"/>
</dbReference>
<evidence type="ECO:0000256" key="17">
    <source>
        <dbReference type="RuleBase" id="RU004445"/>
    </source>
</evidence>
<keyword evidence="10 16" id="KW-0479">Metal-binding</keyword>
<feature type="domain" description="Isopropylmalate dehydrogenase-like" evidence="18">
    <location>
        <begin position="19"/>
        <end position="366"/>
    </location>
</feature>
<dbReference type="GO" id="GO:0000287">
    <property type="term" value="F:magnesium ion binding"/>
    <property type="evidence" value="ECO:0007669"/>
    <property type="project" value="InterPro"/>
</dbReference>
<keyword evidence="7 16" id="KW-0432">Leucine biosynthesis</keyword>
<keyword evidence="11 16" id="KW-0460">Magnesium</keyword>
<dbReference type="PROSITE" id="PS00470">
    <property type="entry name" value="IDH_IMDH"/>
    <property type="match status" value="1"/>
</dbReference>
<feature type="binding site" evidence="16">
    <location>
        <position position="149"/>
    </location>
    <ligand>
        <name>substrate</name>
    </ligand>
</feature>
<evidence type="ECO:0000256" key="13">
    <source>
        <dbReference type="ARBA" id="ARBA00023027"/>
    </source>
</evidence>
<proteinExistence type="inferred from homology"/>
<accession>A0A3D9IXH6</accession>
<comment type="subcellular location">
    <subcellularLocation>
        <location evidence="3 16">Cytoplasm</location>
    </subcellularLocation>
</comment>
<organism evidence="19 20">
    <name type="scientific">Cohnella phaseoli</name>
    <dbReference type="NCBI Taxonomy" id="456490"/>
    <lineage>
        <taxon>Bacteria</taxon>
        <taxon>Bacillati</taxon>
        <taxon>Bacillota</taxon>
        <taxon>Bacilli</taxon>
        <taxon>Bacillales</taxon>
        <taxon>Paenibacillaceae</taxon>
        <taxon>Cohnella</taxon>
    </lineage>
</organism>
<dbReference type="EC" id="1.1.1.85" evidence="16"/>
<feature type="site" description="Important for catalysis" evidence="16">
    <location>
        <position position="205"/>
    </location>
</feature>
<evidence type="ECO:0000256" key="3">
    <source>
        <dbReference type="ARBA" id="ARBA00004496"/>
    </source>
</evidence>
<dbReference type="GO" id="GO:0051287">
    <property type="term" value="F:NAD binding"/>
    <property type="evidence" value="ECO:0007669"/>
    <property type="project" value="InterPro"/>
</dbReference>
<feature type="site" description="Important for catalysis" evidence="16">
    <location>
        <position position="156"/>
    </location>
</feature>
<gene>
    <name evidence="16" type="primary">leuB</name>
    <name evidence="19" type="ORF">DFP98_11836</name>
</gene>
<keyword evidence="20" id="KW-1185">Reference proteome</keyword>
<evidence type="ECO:0000256" key="2">
    <source>
        <dbReference type="ARBA" id="ARBA00001936"/>
    </source>
</evidence>
<dbReference type="PANTHER" id="PTHR42979:SF1">
    <property type="entry name" value="3-ISOPROPYLMALATE DEHYDROGENASE"/>
    <property type="match status" value="1"/>
</dbReference>
<dbReference type="Proteomes" id="UP000256977">
    <property type="component" value="Unassembled WGS sequence"/>
</dbReference>
<dbReference type="EMBL" id="QRDZ01000018">
    <property type="protein sequence ID" value="RED66415.1"/>
    <property type="molecule type" value="Genomic_DNA"/>
</dbReference>
<dbReference type="Gene3D" id="3.40.718.10">
    <property type="entry name" value="Isopropylmalate Dehydrogenase"/>
    <property type="match status" value="1"/>
</dbReference>
<dbReference type="FunFam" id="3.40.718.10:FF:000028">
    <property type="entry name" value="3-isopropylmalate dehydrogenase"/>
    <property type="match status" value="1"/>
</dbReference>
<comment type="pathway">
    <text evidence="4 16 17">Amino-acid biosynthesis; L-leucine biosynthesis; L-leucine from 3-methyl-2-oxobutanoate: step 3/4.</text>
</comment>
<feature type="binding site" evidence="16">
    <location>
        <position position="111"/>
    </location>
    <ligand>
        <name>substrate</name>
    </ligand>
</feature>
<dbReference type="Pfam" id="PF00180">
    <property type="entry name" value="Iso_dh"/>
    <property type="match status" value="1"/>
</dbReference>
<comment type="cofactor">
    <cofactor evidence="16 17">
        <name>Mg(2+)</name>
        <dbReference type="ChEBI" id="CHEBI:18420"/>
    </cofactor>
    <cofactor evidence="16 17">
        <name>Mn(2+)</name>
        <dbReference type="ChEBI" id="CHEBI:29035"/>
    </cofactor>
    <text evidence="16 17">Binds 1 Mg(2+) or Mn(2+) ion per subunit.</text>
</comment>
<evidence type="ECO:0000256" key="6">
    <source>
        <dbReference type="ARBA" id="ARBA00011738"/>
    </source>
</evidence>
<evidence type="ECO:0000256" key="15">
    <source>
        <dbReference type="ARBA" id="ARBA00023577"/>
    </source>
</evidence>
<dbReference type="AlphaFoldDB" id="A0A3D9IXH6"/>
<dbReference type="SMART" id="SM01329">
    <property type="entry name" value="Iso_dh"/>
    <property type="match status" value="1"/>
</dbReference>
<evidence type="ECO:0000256" key="8">
    <source>
        <dbReference type="ARBA" id="ARBA00022490"/>
    </source>
</evidence>
<dbReference type="InterPro" id="IPR024084">
    <property type="entry name" value="IsoPropMal-DH-like_dom"/>
</dbReference>
<dbReference type="NCBIfam" id="TIGR00169">
    <property type="entry name" value="leuB"/>
    <property type="match status" value="1"/>
</dbReference>
<keyword evidence="13 16" id="KW-0520">NAD</keyword>
<evidence type="ECO:0000256" key="10">
    <source>
        <dbReference type="ARBA" id="ARBA00022723"/>
    </source>
</evidence>
<comment type="subunit">
    <text evidence="6 16 17">Homodimer.</text>
</comment>
<dbReference type="InterPro" id="IPR004429">
    <property type="entry name" value="Isopropylmalate_DH"/>
</dbReference>
<feature type="binding site" evidence="16">
    <location>
        <begin position="295"/>
        <end position="307"/>
    </location>
    <ligand>
        <name>NAD(+)</name>
        <dbReference type="ChEBI" id="CHEBI:57540"/>
    </ligand>
</feature>
<evidence type="ECO:0000256" key="11">
    <source>
        <dbReference type="ARBA" id="ARBA00022842"/>
    </source>
</evidence>
<protein>
    <recommendedName>
        <fullName evidence="16">3-isopropylmalate dehydrogenase</fullName>
        <ecNumber evidence="16">1.1.1.85</ecNumber>
    </recommendedName>
    <alternativeName>
        <fullName evidence="16">3-IPM-DH</fullName>
    </alternativeName>
    <alternativeName>
        <fullName evidence="16">Beta-IPM dehydrogenase</fullName>
        <shortName evidence="16">IMDH</shortName>
    </alternativeName>
</protein>
<dbReference type="PANTHER" id="PTHR42979">
    <property type="entry name" value="3-ISOPROPYLMALATE DEHYDROGENASE"/>
    <property type="match status" value="1"/>
</dbReference>
<comment type="caution">
    <text evidence="19">The sequence shown here is derived from an EMBL/GenBank/DDBJ whole genome shotgun (WGS) entry which is preliminary data.</text>
</comment>
<keyword evidence="16" id="KW-0464">Manganese</keyword>
<name>A0A3D9IXH6_9BACL</name>
<dbReference type="HAMAP" id="MF_01033">
    <property type="entry name" value="LeuB_type1"/>
    <property type="match status" value="1"/>
</dbReference>
<keyword evidence="9 16" id="KW-0028">Amino-acid biosynthesis</keyword>
<evidence type="ECO:0000256" key="1">
    <source>
        <dbReference type="ARBA" id="ARBA00000624"/>
    </source>
</evidence>
<evidence type="ECO:0000256" key="12">
    <source>
        <dbReference type="ARBA" id="ARBA00023002"/>
    </source>
</evidence>
<evidence type="ECO:0000313" key="20">
    <source>
        <dbReference type="Proteomes" id="UP000256977"/>
    </source>
</evidence>